<organism evidence="2 3">
    <name type="scientific">Megasphaera massiliensis</name>
    <dbReference type="NCBI Taxonomy" id="1232428"/>
    <lineage>
        <taxon>Bacteria</taxon>
        <taxon>Bacillati</taxon>
        <taxon>Bacillota</taxon>
        <taxon>Negativicutes</taxon>
        <taxon>Veillonellales</taxon>
        <taxon>Veillonellaceae</taxon>
        <taxon>Megasphaera</taxon>
    </lineage>
</organism>
<dbReference type="EMBL" id="JANGEW010000008">
    <property type="protein sequence ID" value="MCQ5342442.1"/>
    <property type="molecule type" value="Genomic_DNA"/>
</dbReference>
<dbReference type="PANTHER" id="PTHR30006">
    <property type="entry name" value="THIAMINE-BINDING PERIPLASMIC PROTEIN-RELATED"/>
    <property type="match status" value="1"/>
</dbReference>
<proteinExistence type="predicted"/>
<gene>
    <name evidence="2" type="ORF">NE675_05250</name>
</gene>
<dbReference type="SUPFAM" id="SSF53850">
    <property type="entry name" value="Periplasmic binding protein-like II"/>
    <property type="match status" value="1"/>
</dbReference>
<evidence type="ECO:0000256" key="1">
    <source>
        <dbReference type="ARBA" id="ARBA00022729"/>
    </source>
</evidence>
<dbReference type="Pfam" id="PF13343">
    <property type="entry name" value="SBP_bac_6"/>
    <property type="match status" value="1"/>
</dbReference>
<dbReference type="Proteomes" id="UP001206692">
    <property type="component" value="Unassembled WGS sequence"/>
</dbReference>
<sequence>MKKYVPFVVLSVFVILLLGLAWPILMKHQQEEAQRAYEAGRHLVVFSDLPQDVNDGLAREFYKQKHLRVQIYSKTDSDMRQSLGNLNGPKPDILIASEDDLRTQKQNGILQPYESAYTDNVPASMKDADGLWSGLWYNPMVFVVSQSYYERRGQLLSTWDDLLTDPQMLLAFPDLAAMDMAGEFLCSFVEIKGLDESERYLRALQSHVASYSKSMSVNVRRVASGEADIGVADASSARQYRNDGAPIYIIYPQDGTSYWLTGIAVTNWCEDGELANAFADWIYSPEANAVLQQKHIFMSDALPQAQPDLDANGRGLVLFPVKKLYSDEGRRNLQSWWIKSIRFGKEK</sequence>
<evidence type="ECO:0000313" key="2">
    <source>
        <dbReference type="EMBL" id="MCQ5342442.1"/>
    </source>
</evidence>
<comment type="caution">
    <text evidence="2">The sequence shown here is derived from an EMBL/GenBank/DDBJ whole genome shotgun (WGS) entry which is preliminary data.</text>
</comment>
<accession>A0ABT1SRF7</accession>
<dbReference type="PANTHER" id="PTHR30006:SF2">
    <property type="entry name" value="ABC TRANSPORTER SUBSTRATE-BINDING PROTEIN"/>
    <property type="match status" value="1"/>
</dbReference>
<protein>
    <submittedName>
        <fullName evidence="2">Extracellular solute-binding protein</fullName>
    </submittedName>
</protein>
<keyword evidence="1" id="KW-0732">Signal</keyword>
<dbReference type="Gene3D" id="3.40.190.10">
    <property type="entry name" value="Periplasmic binding protein-like II"/>
    <property type="match status" value="2"/>
</dbReference>
<dbReference type="RefSeq" id="WP_062412173.1">
    <property type="nucleotide sequence ID" value="NZ_JAJCIO010000005.1"/>
</dbReference>
<evidence type="ECO:0000313" key="3">
    <source>
        <dbReference type="Proteomes" id="UP001206692"/>
    </source>
</evidence>
<name>A0ABT1SRF7_9FIRM</name>
<reference evidence="2 3" key="1">
    <citation type="submission" date="2022-06" db="EMBL/GenBank/DDBJ databases">
        <title>Isolation of gut microbiota from human fecal samples.</title>
        <authorList>
            <person name="Pamer E.G."/>
            <person name="Barat B."/>
            <person name="Waligurski E."/>
            <person name="Medina S."/>
            <person name="Paddock L."/>
            <person name="Mostad J."/>
        </authorList>
    </citation>
    <scope>NUCLEOTIDE SEQUENCE [LARGE SCALE GENOMIC DNA]</scope>
    <source>
        <strain evidence="2 3">DFI.1.1</strain>
    </source>
</reference>
<keyword evidence="3" id="KW-1185">Reference proteome</keyword>